<sequence>MDLPVTYNKTTNLVFPFNIKSVDRGSKFLLAQKAKGVENVLQVKSAQNSIPETNLSVITGDGRLYSFRVVYAEYPPVLNLSFLPDSIAPFTAWPDRVPAQLSGAPASDETLQADAESAKHAPTFLNKKTEANKVAAALKSIYVKDKVMWFALEVSNHSLLDYQPSFIRFFLKDKKKAKRTTQQETELQPVFSEKEIIVEGKTSRTIEIGFPQFTIPAEQRLIIQLGEKNSSRLLELTIKGSAVLKTRLLQP</sequence>
<gene>
    <name evidence="1" type="ORF">GCM10011379_28420</name>
</gene>
<dbReference type="AlphaFoldDB" id="A0A917MWH2"/>
<proteinExistence type="predicted"/>
<reference evidence="1" key="2">
    <citation type="submission" date="2020-09" db="EMBL/GenBank/DDBJ databases">
        <authorList>
            <person name="Sun Q."/>
            <person name="Zhou Y."/>
        </authorList>
    </citation>
    <scope>NUCLEOTIDE SEQUENCE</scope>
    <source>
        <strain evidence="1">CGMCC 1.15290</strain>
    </source>
</reference>
<name>A0A917MWH2_9BACT</name>
<reference evidence="1" key="1">
    <citation type="journal article" date="2014" name="Int. J. Syst. Evol. Microbiol.">
        <title>Complete genome sequence of Corynebacterium casei LMG S-19264T (=DSM 44701T), isolated from a smear-ripened cheese.</title>
        <authorList>
            <consortium name="US DOE Joint Genome Institute (JGI-PGF)"/>
            <person name="Walter F."/>
            <person name="Albersmeier A."/>
            <person name="Kalinowski J."/>
            <person name="Ruckert C."/>
        </authorList>
    </citation>
    <scope>NUCLEOTIDE SEQUENCE</scope>
    <source>
        <strain evidence="1">CGMCC 1.15290</strain>
    </source>
</reference>
<evidence type="ECO:0000313" key="1">
    <source>
        <dbReference type="EMBL" id="GGH70298.1"/>
    </source>
</evidence>
<evidence type="ECO:0000313" key="2">
    <source>
        <dbReference type="Proteomes" id="UP000627292"/>
    </source>
</evidence>
<dbReference type="EMBL" id="BMIB01000003">
    <property type="protein sequence ID" value="GGH70298.1"/>
    <property type="molecule type" value="Genomic_DNA"/>
</dbReference>
<evidence type="ECO:0008006" key="3">
    <source>
        <dbReference type="Google" id="ProtNLM"/>
    </source>
</evidence>
<dbReference type="Pfam" id="PF13595">
    <property type="entry name" value="DUF4138"/>
    <property type="match status" value="1"/>
</dbReference>
<comment type="caution">
    <text evidence="1">The sequence shown here is derived from an EMBL/GenBank/DDBJ whole genome shotgun (WGS) entry which is preliminary data.</text>
</comment>
<keyword evidence="2" id="KW-1185">Reference proteome</keyword>
<accession>A0A917MWH2</accession>
<dbReference type="NCBIfam" id="TIGR03780">
    <property type="entry name" value="Bac_Flav_CT_N"/>
    <property type="match status" value="1"/>
</dbReference>
<protein>
    <recommendedName>
        <fullName evidence="3">Bacteroides conjugative transposon TraN protein</fullName>
    </recommendedName>
</protein>
<dbReference type="Proteomes" id="UP000627292">
    <property type="component" value="Unassembled WGS sequence"/>
</dbReference>
<organism evidence="1 2">
    <name type="scientific">Filimonas zeae</name>
    <dbReference type="NCBI Taxonomy" id="1737353"/>
    <lineage>
        <taxon>Bacteria</taxon>
        <taxon>Pseudomonadati</taxon>
        <taxon>Bacteroidota</taxon>
        <taxon>Chitinophagia</taxon>
        <taxon>Chitinophagales</taxon>
        <taxon>Chitinophagaceae</taxon>
        <taxon>Filimonas</taxon>
    </lineage>
</organism>
<dbReference type="InterPro" id="IPR022298">
    <property type="entry name" value="Conjug_transposon_TraN"/>
</dbReference>